<dbReference type="InterPro" id="IPR015421">
    <property type="entry name" value="PyrdxlP-dep_Trfase_major"/>
</dbReference>
<dbReference type="PANTHER" id="PTHR30244:SF42">
    <property type="entry name" value="UDP-2-ACETAMIDO-2-DEOXY-3-OXO-D-GLUCURONATE AMINOTRANSFERASE"/>
    <property type="match status" value="1"/>
</dbReference>
<accession>A0A4R6QMQ1</accession>
<dbReference type="InterPro" id="IPR015422">
    <property type="entry name" value="PyrdxlP-dep_Trfase_small"/>
</dbReference>
<proteinExistence type="inferred from homology"/>
<dbReference type="GO" id="GO:0000271">
    <property type="term" value="P:polysaccharide biosynthetic process"/>
    <property type="evidence" value="ECO:0007669"/>
    <property type="project" value="TreeGrafter"/>
</dbReference>
<protein>
    <submittedName>
        <fullName evidence="6">UDP-2-acetamido-2-deoxy-ribo-hexuluronate aminotransferase</fullName>
    </submittedName>
</protein>
<dbReference type="PANTHER" id="PTHR30244">
    <property type="entry name" value="TRANSAMINASE"/>
    <property type="match status" value="1"/>
</dbReference>
<keyword evidence="7" id="KW-1185">Reference proteome</keyword>
<dbReference type="FunFam" id="3.40.640.10:FF:000089">
    <property type="entry name" value="Aminotransferase, DegT/DnrJ/EryC1/StrS family"/>
    <property type="match status" value="1"/>
</dbReference>
<keyword evidence="1 4" id="KW-0663">Pyridoxal phosphate</keyword>
<dbReference type="InterPro" id="IPR015424">
    <property type="entry name" value="PyrdxlP-dep_Trfase"/>
</dbReference>
<evidence type="ECO:0000313" key="6">
    <source>
        <dbReference type="EMBL" id="TDP71400.1"/>
    </source>
</evidence>
<dbReference type="Pfam" id="PF01041">
    <property type="entry name" value="DegT_DnrJ_EryC1"/>
    <property type="match status" value="1"/>
</dbReference>
<evidence type="ECO:0000256" key="1">
    <source>
        <dbReference type="ARBA" id="ARBA00022898"/>
    </source>
</evidence>
<reference evidence="6 7" key="1">
    <citation type="submission" date="2019-03" db="EMBL/GenBank/DDBJ databases">
        <title>Genomic Encyclopedia of Type Strains, Phase IV (KMG-IV): sequencing the most valuable type-strain genomes for metagenomic binning, comparative biology and taxonomic classification.</title>
        <authorList>
            <person name="Goeker M."/>
        </authorList>
    </citation>
    <scope>NUCLEOTIDE SEQUENCE [LARGE SCALE GENOMIC DNA]</scope>
    <source>
        <strain evidence="6 7">DSM 16998</strain>
    </source>
</reference>
<dbReference type="Gene3D" id="3.90.1150.10">
    <property type="entry name" value="Aspartate Aminotransferase, domain 1"/>
    <property type="match status" value="1"/>
</dbReference>
<dbReference type="CDD" id="cd00616">
    <property type="entry name" value="AHBA_syn"/>
    <property type="match status" value="1"/>
</dbReference>
<dbReference type="SUPFAM" id="SSF53383">
    <property type="entry name" value="PLP-dependent transferases"/>
    <property type="match status" value="1"/>
</dbReference>
<keyword evidence="6" id="KW-0032">Aminotransferase</keyword>
<evidence type="ECO:0000313" key="7">
    <source>
        <dbReference type="Proteomes" id="UP000295361"/>
    </source>
</evidence>
<evidence type="ECO:0000256" key="2">
    <source>
        <dbReference type="ARBA" id="ARBA00037999"/>
    </source>
</evidence>
<comment type="similarity">
    <text evidence="2 5">Belongs to the DegT/DnrJ/EryC1 family.</text>
</comment>
<keyword evidence="6" id="KW-0808">Transferase</keyword>
<name>A0A4R6QMQ1_9BURK</name>
<dbReference type="AlphaFoldDB" id="A0A4R6QMQ1"/>
<evidence type="ECO:0000256" key="4">
    <source>
        <dbReference type="PIRSR" id="PIRSR000390-2"/>
    </source>
</evidence>
<evidence type="ECO:0000256" key="5">
    <source>
        <dbReference type="RuleBase" id="RU004508"/>
    </source>
</evidence>
<dbReference type="InterPro" id="IPR000653">
    <property type="entry name" value="DegT/StrS_aminotransferase"/>
</dbReference>
<dbReference type="GO" id="GO:0030170">
    <property type="term" value="F:pyridoxal phosphate binding"/>
    <property type="evidence" value="ECO:0007669"/>
    <property type="project" value="UniProtKB-ARBA"/>
</dbReference>
<gene>
    <name evidence="6" type="ORF">DES47_103381</name>
</gene>
<dbReference type="InParanoid" id="A0A4R6QMQ1"/>
<feature type="active site" description="Proton acceptor" evidence="3">
    <location>
        <position position="186"/>
    </location>
</feature>
<feature type="modified residue" description="N6-(pyridoxal phosphate)lysine" evidence="4">
    <location>
        <position position="186"/>
    </location>
</feature>
<dbReference type="Gene3D" id="3.40.640.10">
    <property type="entry name" value="Type I PLP-dependent aspartate aminotransferase-like (Major domain)"/>
    <property type="match status" value="1"/>
</dbReference>
<dbReference type="PIRSF" id="PIRSF000390">
    <property type="entry name" value="PLP_StrS"/>
    <property type="match status" value="1"/>
</dbReference>
<evidence type="ECO:0000256" key="3">
    <source>
        <dbReference type="PIRSR" id="PIRSR000390-1"/>
    </source>
</evidence>
<comment type="caution">
    <text evidence="6">The sequence shown here is derived from an EMBL/GenBank/DDBJ whole genome shotgun (WGS) entry which is preliminary data.</text>
</comment>
<organism evidence="6 7">
    <name type="scientific">Roseateles toxinivorans</name>
    <dbReference type="NCBI Taxonomy" id="270368"/>
    <lineage>
        <taxon>Bacteria</taxon>
        <taxon>Pseudomonadati</taxon>
        <taxon>Pseudomonadota</taxon>
        <taxon>Betaproteobacteria</taxon>
        <taxon>Burkholderiales</taxon>
        <taxon>Sphaerotilaceae</taxon>
        <taxon>Roseateles</taxon>
    </lineage>
</organism>
<dbReference type="EMBL" id="SNXS01000003">
    <property type="protein sequence ID" value="TDP71400.1"/>
    <property type="molecule type" value="Genomic_DNA"/>
</dbReference>
<dbReference type="Proteomes" id="UP000295361">
    <property type="component" value="Unassembled WGS sequence"/>
</dbReference>
<sequence length="372" mass="40676">MSLPFIDLKSQYAALKTSIDARIQRVLDHGQYIMGPEVKELEQALATYTGAKHCITVASGTEALLIALMALDFKPGDEVITTPFTFAATAEVIVLLGGVPVFVDIEPDTCNIDASLIEAAITPRTRAIMPVGLYGQVADMDEINAVAARHGLAVIEDAAQSFGASYKSRKSCNLSTFGCTSFFPSKPLGCYGDGGAIFTNDDAMAQASREIRVHGQSQRYTHTRLGVGGRMDTLQCAIVLGKLERFDWEVAQRLAIGERYQQLLAELPASLNIQRLVVRDDRDCVWAQFTLSVDHREQVQQRLQEAGIPTAIHYPKPLHQQPFYQRYGQGQSLPHSERAARRVMSLPMSADLAPAQQDSVIQALIAATRVSA</sequence>
<dbReference type="GO" id="GO:0008483">
    <property type="term" value="F:transaminase activity"/>
    <property type="evidence" value="ECO:0007669"/>
    <property type="project" value="UniProtKB-KW"/>
</dbReference>